<comment type="caution">
    <text evidence="2">The sequence shown here is derived from an EMBL/GenBank/DDBJ whole genome shotgun (WGS) entry which is preliminary data.</text>
</comment>
<keyword evidence="3" id="KW-1185">Reference proteome</keyword>
<name>A0A7X6DU76_9BACT</name>
<sequence>MPKKYRVKITRHAESDIESIFAYIHGKSPQAAIDFISELERQISSVERFPLRCPIIPEASELGIQYRHLLNGEYRTILRIQGSTVYILRVIHGARLLDLSVLE</sequence>
<evidence type="ECO:0000313" key="2">
    <source>
        <dbReference type="EMBL" id="NKE73483.1"/>
    </source>
</evidence>
<dbReference type="InterPro" id="IPR007712">
    <property type="entry name" value="RelE/ParE_toxin"/>
</dbReference>
<protein>
    <submittedName>
        <fullName evidence="2">Type II toxin-antitoxin system RelE/ParE family toxin</fullName>
    </submittedName>
</protein>
<evidence type="ECO:0000313" key="3">
    <source>
        <dbReference type="Proteomes" id="UP000534783"/>
    </source>
</evidence>
<proteinExistence type="predicted"/>
<dbReference type="Pfam" id="PF05016">
    <property type="entry name" value="ParE_toxin"/>
    <property type="match status" value="1"/>
</dbReference>
<organism evidence="2 3">
    <name type="scientific">Candidatus Manganitrophus noduliformans</name>
    <dbReference type="NCBI Taxonomy" id="2606439"/>
    <lineage>
        <taxon>Bacteria</taxon>
        <taxon>Pseudomonadati</taxon>
        <taxon>Nitrospirota</taxon>
        <taxon>Nitrospiria</taxon>
        <taxon>Candidatus Troglogloeales</taxon>
        <taxon>Candidatus Manganitrophaceae</taxon>
        <taxon>Candidatus Manganitrophus</taxon>
    </lineage>
</organism>
<reference evidence="2 3" key="1">
    <citation type="journal article" date="2020" name="Nature">
        <title>Bacterial chemolithoautotrophy via manganese oxidation.</title>
        <authorList>
            <person name="Yu H."/>
            <person name="Leadbetter J.R."/>
        </authorList>
    </citation>
    <scope>NUCLEOTIDE SEQUENCE [LARGE SCALE GENOMIC DNA]</scope>
    <source>
        <strain evidence="2 3">Mn-1</strain>
    </source>
</reference>
<keyword evidence="1" id="KW-1277">Toxin-antitoxin system</keyword>
<dbReference type="RefSeq" id="WP_168063440.1">
    <property type="nucleotide sequence ID" value="NZ_VTOW01000007.1"/>
</dbReference>
<dbReference type="Gene3D" id="3.30.2310.20">
    <property type="entry name" value="RelE-like"/>
    <property type="match status" value="1"/>
</dbReference>
<accession>A0A7X6DU76</accession>
<dbReference type="EMBL" id="VTOW01000007">
    <property type="protein sequence ID" value="NKE73483.1"/>
    <property type="molecule type" value="Genomic_DNA"/>
</dbReference>
<dbReference type="AlphaFoldDB" id="A0A7X6DU76"/>
<evidence type="ECO:0000256" key="1">
    <source>
        <dbReference type="ARBA" id="ARBA00022649"/>
    </source>
</evidence>
<gene>
    <name evidence="2" type="ORF">MNODULE_22235</name>
</gene>
<dbReference type="Proteomes" id="UP000534783">
    <property type="component" value="Unassembled WGS sequence"/>
</dbReference>
<dbReference type="InterPro" id="IPR035093">
    <property type="entry name" value="RelE/ParE_toxin_dom_sf"/>
</dbReference>